<dbReference type="Proteomes" id="UP000053328">
    <property type="component" value="Unassembled WGS sequence"/>
</dbReference>
<keyword evidence="3 11" id="KW-0963">Cytoplasm</keyword>
<evidence type="ECO:0000256" key="12">
    <source>
        <dbReference type="SAM" id="MobiDB-lite"/>
    </source>
</evidence>
<reference evidence="15 16" key="1">
    <citation type="submission" date="2015-01" db="EMBL/GenBank/DDBJ databases">
        <title>The Genome Sequence of Exophiala spinifera CBS89968.</title>
        <authorList>
            <consortium name="The Broad Institute Genomics Platform"/>
            <person name="Cuomo C."/>
            <person name="de Hoog S."/>
            <person name="Gorbushina A."/>
            <person name="Stielow B."/>
            <person name="Teixiera M."/>
            <person name="Abouelleil A."/>
            <person name="Chapman S.B."/>
            <person name="Priest M."/>
            <person name="Young S.K."/>
            <person name="Wortman J."/>
            <person name="Nusbaum C."/>
            <person name="Birren B."/>
        </authorList>
    </citation>
    <scope>NUCLEOTIDE SEQUENCE [LARGE SCALE GENOMIC DNA]</scope>
    <source>
        <strain evidence="15 16">CBS 89968</strain>
    </source>
</reference>
<protein>
    <recommendedName>
        <fullName evidence="11">Ubiquitin thioesterase OTU</fullName>
        <ecNumber evidence="11">3.4.19.12</ecNumber>
    </recommendedName>
</protein>
<dbReference type="InterPro" id="IPR057766">
    <property type="entry name" value="Znf-C2H2_OTU1-like_C"/>
</dbReference>
<evidence type="ECO:0000256" key="11">
    <source>
        <dbReference type="RuleBase" id="RU367104"/>
    </source>
</evidence>
<accession>A0A0D2AXB6</accession>
<dbReference type="GO" id="GO:0005829">
    <property type="term" value="C:cytosol"/>
    <property type="evidence" value="ECO:0007669"/>
    <property type="project" value="TreeGrafter"/>
</dbReference>
<comment type="catalytic activity">
    <reaction evidence="1 11">
        <text>Thiol-dependent hydrolysis of ester, thioester, amide, peptide and isopeptide bonds formed by the C-terminal Gly of ubiquitin (a 76-residue protein attached to proteins as an intracellular targeting signal).</text>
        <dbReference type="EC" id="3.4.19.12"/>
    </reaction>
</comment>
<sequence length="360" mass="39707">MRVRLRGPSGKSTTVTLDDTATVESLRNTVTAETSLSSFEIKYGYPPKTLMLDQYPPNKLLSELDVKLSGEQLIINSTEAASRKTTTEPSQTFQHSEKDNHSSGRVAELPTSHTGSSHSSSTKEQNREVKKASSAPLSLTRKENKAMSDPPEIFLPDLGGSLVLRIMPDDNSCLFRAVASAIMSNLDTMTELRSVVAQTIQANPDKYTKAILDNKDPDAYCRWIQTENAWGGQIELDILSQQFDVEICSIDVQTLRVDRYNEGAPRRCFLVYSGIHYDIIALSLFGMPPEDDVKQFEQPLSDEVLPQAVALCQKLQEKHYFTDTAGFRLRCGDCGATCIGEAGATEHAQATGHYNFGEAS</sequence>
<dbReference type="GO" id="GO:0036503">
    <property type="term" value="P:ERAD pathway"/>
    <property type="evidence" value="ECO:0007669"/>
    <property type="project" value="TreeGrafter"/>
</dbReference>
<dbReference type="InterPro" id="IPR048857">
    <property type="entry name" value="OTU1_Ubl"/>
</dbReference>
<dbReference type="PANTHER" id="PTHR13312:SF0">
    <property type="entry name" value="UBIQUITIN THIOESTERASE OTU1"/>
    <property type="match status" value="1"/>
</dbReference>
<dbReference type="GO" id="GO:0016579">
    <property type="term" value="P:protein deubiquitination"/>
    <property type="evidence" value="ECO:0007669"/>
    <property type="project" value="TreeGrafter"/>
</dbReference>
<feature type="domain" description="UBX" evidence="13">
    <location>
        <begin position="1"/>
        <end position="74"/>
    </location>
</feature>
<dbReference type="Pfam" id="PF21403">
    <property type="entry name" value="OTU1_UBXL"/>
    <property type="match status" value="1"/>
</dbReference>
<evidence type="ECO:0000256" key="1">
    <source>
        <dbReference type="ARBA" id="ARBA00000707"/>
    </source>
</evidence>
<evidence type="ECO:0000313" key="16">
    <source>
        <dbReference type="Proteomes" id="UP000053328"/>
    </source>
</evidence>
<dbReference type="InterPro" id="IPR003323">
    <property type="entry name" value="OTU_dom"/>
</dbReference>
<organism evidence="15 16">
    <name type="scientific">Exophiala spinifera</name>
    <dbReference type="NCBI Taxonomy" id="91928"/>
    <lineage>
        <taxon>Eukaryota</taxon>
        <taxon>Fungi</taxon>
        <taxon>Dikarya</taxon>
        <taxon>Ascomycota</taxon>
        <taxon>Pezizomycotina</taxon>
        <taxon>Eurotiomycetes</taxon>
        <taxon>Chaetothyriomycetidae</taxon>
        <taxon>Chaetothyriales</taxon>
        <taxon>Herpotrichiellaceae</taxon>
        <taxon>Exophiala</taxon>
    </lineage>
</organism>
<dbReference type="InterPro" id="IPR001012">
    <property type="entry name" value="UBX_dom"/>
</dbReference>
<dbReference type="Pfam" id="PF02338">
    <property type="entry name" value="OTU"/>
    <property type="match status" value="1"/>
</dbReference>
<comment type="subcellular location">
    <subcellularLocation>
        <location evidence="2 11">Cytoplasm</location>
    </subcellularLocation>
</comment>
<dbReference type="Gene3D" id="3.90.70.80">
    <property type="match status" value="1"/>
</dbReference>
<evidence type="ECO:0000256" key="5">
    <source>
        <dbReference type="ARBA" id="ARBA00022723"/>
    </source>
</evidence>
<evidence type="ECO:0000256" key="10">
    <source>
        <dbReference type="ARBA" id="ARBA00022833"/>
    </source>
</evidence>
<feature type="region of interest" description="Disordered" evidence="12">
    <location>
        <begin position="79"/>
        <end position="150"/>
    </location>
</feature>
<dbReference type="InterPro" id="IPR038765">
    <property type="entry name" value="Papain-like_cys_pep_sf"/>
</dbReference>
<dbReference type="PANTHER" id="PTHR13312">
    <property type="entry name" value="HIV-INDUCED PROTEIN-7-LIKE PROTEASE"/>
    <property type="match status" value="1"/>
</dbReference>
<evidence type="ECO:0000313" key="15">
    <source>
        <dbReference type="EMBL" id="KIW11040.1"/>
    </source>
</evidence>
<dbReference type="GeneID" id="27337422"/>
<keyword evidence="7 11" id="KW-0833">Ubl conjugation pathway</keyword>
<dbReference type="EC" id="3.4.19.12" evidence="11"/>
<evidence type="ECO:0000259" key="14">
    <source>
        <dbReference type="PROSITE" id="PS50802"/>
    </source>
</evidence>
<keyword evidence="9 11" id="KW-0788">Thiol protease</keyword>
<dbReference type="FunFam" id="3.90.70.80:FF:000016">
    <property type="entry name" value="Putative ubiquitin thioesterase otu1"/>
    <property type="match status" value="1"/>
</dbReference>
<dbReference type="STRING" id="91928.A0A0D2AXB6"/>
<evidence type="ECO:0000256" key="6">
    <source>
        <dbReference type="ARBA" id="ARBA00022771"/>
    </source>
</evidence>
<dbReference type="AlphaFoldDB" id="A0A0D2AXB6"/>
<keyword evidence="5" id="KW-0479">Metal-binding</keyword>
<dbReference type="EMBL" id="KN847499">
    <property type="protein sequence ID" value="KIW11040.1"/>
    <property type="molecule type" value="Genomic_DNA"/>
</dbReference>
<dbReference type="Pfam" id="PF24560">
    <property type="entry name" value="zf-C2H2_OTU1_C"/>
    <property type="match status" value="1"/>
</dbReference>
<evidence type="ECO:0000256" key="8">
    <source>
        <dbReference type="ARBA" id="ARBA00022801"/>
    </source>
</evidence>
<dbReference type="VEuPathDB" id="FungiDB:PV08_10339"/>
<dbReference type="OrthoDB" id="65596at2759"/>
<keyword evidence="16" id="KW-1185">Reference proteome</keyword>
<dbReference type="GO" id="GO:0008270">
    <property type="term" value="F:zinc ion binding"/>
    <property type="evidence" value="ECO:0007669"/>
    <property type="project" value="UniProtKB-KW"/>
</dbReference>
<dbReference type="HOGENOM" id="CLU_049327_0_0_1"/>
<dbReference type="RefSeq" id="XP_016231256.1">
    <property type="nucleotide sequence ID" value="XM_016384654.1"/>
</dbReference>
<dbReference type="GO" id="GO:0005634">
    <property type="term" value="C:nucleus"/>
    <property type="evidence" value="ECO:0007669"/>
    <property type="project" value="TreeGrafter"/>
</dbReference>
<dbReference type="Gene3D" id="3.10.20.90">
    <property type="entry name" value="Phosphatidylinositol 3-kinase Catalytic Subunit, Chain A, domain 1"/>
    <property type="match status" value="1"/>
</dbReference>
<evidence type="ECO:0000259" key="13">
    <source>
        <dbReference type="PROSITE" id="PS50033"/>
    </source>
</evidence>
<evidence type="ECO:0000256" key="3">
    <source>
        <dbReference type="ARBA" id="ARBA00022490"/>
    </source>
</evidence>
<feature type="domain" description="OTU" evidence="14">
    <location>
        <begin position="162"/>
        <end position="283"/>
    </location>
</feature>
<dbReference type="GO" id="GO:0030968">
    <property type="term" value="P:endoplasmic reticulum unfolded protein response"/>
    <property type="evidence" value="ECO:0007669"/>
    <property type="project" value="TreeGrafter"/>
</dbReference>
<dbReference type="PROSITE" id="PS50033">
    <property type="entry name" value="UBX"/>
    <property type="match status" value="1"/>
</dbReference>
<evidence type="ECO:0000256" key="7">
    <source>
        <dbReference type="ARBA" id="ARBA00022786"/>
    </source>
</evidence>
<keyword evidence="8 11" id="KW-0378">Hydrolase</keyword>
<dbReference type="CDD" id="cd22745">
    <property type="entry name" value="OTU_OTU1"/>
    <property type="match status" value="1"/>
</dbReference>
<evidence type="ECO:0000256" key="9">
    <source>
        <dbReference type="ARBA" id="ARBA00022807"/>
    </source>
</evidence>
<evidence type="ECO:0000256" key="4">
    <source>
        <dbReference type="ARBA" id="ARBA00022670"/>
    </source>
</evidence>
<keyword evidence="4" id="KW-0645">Protease</keyword>
<evidence type="ECO:0000256" key="2">
    <source>
        <dbReference type="ARBA" id="ARBA00004496"/>
    </source>
</evidence>
<feature type="compositionally biased region" description="Low complexity" evidence="12">
    <location>
        <begin position="111"/>
        <end position="122"/>
    </location>
</feature>
<keyword evidence="10" id="KW-0862">Zinc</keyword>
<proteinExistence type="predicted"/>
<dbReference type="PROSITE" id="PS50802">
    <property type="entry name" value="OTU"/>
    <property type="match status" value="1"/>
</dbReference>
<keyword evidence="6" id="KW-0863">Zinc-finger</keyword>
<dbReference type="GO" id="GO:0004843">
    <property type="term" value="F:cysteine-type deubiquitinase activity"/>
    <property type="evidence" value="ECO:0007669"/>
    <property type="project" value="UniProtKB-UniRule"/>
</dbReference>
<name>A0A0D2AXB6_9EURO</name>
<comment type="function">
    <text evidence="11">Hydrolase that can remove conjugated ubiquitin from proteins and may therefore play an important regulatory role at the level of protein turnover by preventing degradation.</text>
</comment>
<dbReference type="SUPFAM" id="SSF54001">
    <property type="entry name" value="Cysteine proteinases"/>
    <property type="match status" value="1"/>
</dbReference>
<gene>
    <name evidence="15" type="ORF">PV08_10339</name>
</gene>